<feature type="compositionally biased region" description="Basic and acidic residues" evidence="5">
    <location>
        <begin position="509"/>
        <end position="535"/>
    </location>
</feature>
<dbReference type="SMART" id="SM00064">
    <property type="entry name" value="FYVE"/>
    <property type="match status" value="1"/>
</dbReference>
<dbReference type="EnsemblProtists" id="PYU1_T001979">
    <property type="protein sequence ID" value="PYU1_T001979"/>
    <property type="gene ID" value="PYU1_G001977"/>
</dbReference>
<keyword evidence="8" id="KW-1185">Reference proteome</keyword>
<dbReference type="InterPro" id="IPR000306">
    <property type="entry name" value="Znf_FYVE"/>
</dbReference>
<dbReference type="Pfam" id="PF01363">
    <property type="entry name" value="FYVE"/>
    <property type="match status" value="1"/>
</dbReference>
<organism evidence="7 8">
    <name type="scientific">Globisporangium ultimum (strain ATCC 200006 / CBS 805.95 / DAOM BR144)</name>
    <name type="common">Pythium ultimum</name>
    <dbReference type="NCBI Taxonomy" id="431595"/>
    <lineage>
        <taxon>Eukaryota</taxon>
        <taxon>Sar</taxon>
        <taxon>Stramenopiles</taxon>
        <taxon>Oomycota</taxon>
        <taxon>Peronosporomycetes</taxon>
        <taxon>Pythiales</taxon>
        <taxon>Pythiaceae</taxon>
        <taxon>Globisporangium</taxon>
    </lineage>
</organism>
<reference evidence="8" key="1">
    <citation type="journal article" date="2010" name="Genome Biol.">
        <title>Genome sequence of the necrotrophic plant pathogen Pythium ultimum reveals original pathogenicity mechanisms and effector repertoire.</title>
        <authorList>
            <person name="Levesque C.A."/>
            <person name="Brouwer H."/>
            <person name="Cano L."/>
            <person name="Hamilton J.P."/>
            <person name="Holt C."/>
            <person name="Huitema E."/>
            <person name="Raffaele S."/>
            <person name="Robideau G.P."/>
            <person name="Thines M."/>
            <person name="Win J."/>
            <person name="Zerillo M.M."/>
            <person name="Beakes G.W."/>
            <person name="Boore J.L."/>
            <person name="Busam D."/>
            <person name="Dumas B."/>
            <person name="Ferriera S."/>
            <person name="Fuerstenberg S.I."/>
            <person name="Gachon C.M."/>
            <person name="Gaulin E."/>
            <person name="Govers F."/>
            <person name="Grenville-Briggs L."/>
            <person name="Horner N."/>
            <person name="Hostetler J."/>
            <person name="Jiang R.H."/>
            <person name="Johnson J."/>
            <person name="Krajaejun T."/>
            <person name="Lin H."/>
            <person name="Meijer H.J."/>
            <person name="Moore B."/>
            <person name="Morris P."/>
            <person name="Phuntmart V."/>
            <person name="Puiu D."/>
            <person name="Shetty J."/>
            <person name="Stajich J.E."/>
            <person name="Tripathy S."/>
            <person name="Wawra S."/>
            <person name="van West P."/>
            <person name="Whitty B.R."/>
            <person name="Coutinho P.M."/>
            <person name="Henrissat B."/>
            <person name="Martin F."/>
            <person name="Thomas P.D."/>
            <person name="Tyler B.M."/>
            <person name="De Vries R.P."/>
            <person name="Kamoun S."/>
            <person name="Yandell M."/>
            <person name="Tisserat N."/>
            <person name="Buell C.R."/>
        </authorList>
    </citation>
    <scope>NUCLEOTIDE SEQUENCE</scope>
    <source>
        <strain evidence="8">DAOM:BR144</strain>
    </source>
</reference>
<evidence type="ECO:0000256" key="4">
    <source>
        <dbReference type="PROSITE-ProRule" id="PRU00091"/>
    </source>
</evidence>
<evidence type="ECO:0000256" key="1">
    <source>
        <dbReference type="ARBA" id="ARBA00022723"/>
    </source>
</evidence>
<protein>
    <recommendedName>
        <fullName evidence="6">FYVE-type domain-containing protein</fullName>
    </recommendedName>
</protein>
<dbReference type="HOGENOM" id="CLU_387593_0_0_1"/>
<dbReference type="Gene3D" id="3.30.40.10">
    <property type="entry name" value="Zinc/RING finger domain, C3HC4 (zinc finger)"/>
    <property type="match status" value="1"/>
</dbReference>
<dbReference type="Proteomes" id="UP000019132">
    <property type="component" value="Unassembled WGS sequence"/>
</dbReference>
<feature type="region of interest" description="Disordered" evidence="5">
    <location>
        <begin position="390"/>
        <end position="424"/>
    </location>
</feature>
<evidence type="ECO:0000259" key="6">
    <source>
        <dbReference type="PROSITE" id="PS50178"/>
    </source>
</evidence>
<dbReference type="InterPro" id="IPR013083">
    <property type="entry name" value="Znf_RING/FYVE/PHD"/>
</dbReference>
<dbReference type="InterPro" id="IPR011011">
    <property type="entry name" value="Znf_FYVE_PHD"/>
</dbReference>
<feature type="region of interest" description="Disordered" evidence="5">
    <location>
        <begin position="90"/>
        <end position="126"/>
    </location>
</feature>
<dbReference type="PANTHER" id="PTHR13510">
    <property type="entry name" value="FYVE-FINGER-CONTAINING RAB5 EFFECTOR PROTEIN RABENOSYN-5-RELATED"/>
    <property type="match status" value="1"/>
</dbReference>
<dbReference type="InterPro" id="IPR023393">
    <property type="entry name" value="START-like_dom_sf"/>
</dbReference>
<dbReference type="InterPro" id="IPR052727">
    <property type="entry name" value="Rab4/Rab5_effector"/>
</dbReference>
<dbReference type="InterPro" id="IPR017455">
    <property type="entry name" value="Znf_FYVE-rel"/>
</dbReference>
<name>K3WAI8_GLOUD</name>
<dbReference type="EMBL" id="GL376634">
    <property type="status" value="NOT_ANNOTATED_CDS"/>
    <property type="molecule type" value="Genomic_DNA"/>
</dbReference>
<evidence type="ECO:0000256" key="2">
    <source>
        <dbReference type="ARBA" id="ARBA00022771"/>
    </source>
</evidence>
<feature type="compositionally biased region" description="Low complexity" evidence="5">
    <location>
        <begin position="656"/>
        <end position="675"/>
    </location>
</feature>
<dbReference type="eggNOG" id="ENOG502RV2C">
    <property type="taxonomic scope" value="Eukaryota"/>
</dbReference>
<keyword evidence="1" id="KW-0479">Metal-binding</keyword>
<sequence length="713" mass="79305">MAKKHRRPPAVFPVADRDLPKIHVSREQHDELRAYVTQMSQEIVRDGPTWGRNIAAAEKDGWKLASSTLSSYLFTKNSNKRVNRNYEDYSSHNYQQQQQQLGRKERDKPSHQAMPDSPPPSTTQCFMGHSKVPYSLEDVMNTLYCENTQDVRMHYANIYGSACLDCCTLATLEGATLDDPFWYIGIRWLALKSPLKKLVSSRDFVFLEHTGTHVTHDGKRILYSVVQSINICAYGGKESYFGLTRGHVETSFVFWADEKYSTPEKPVLNMSVKGRSCLNGSLPAWITQLYLKKFWAAAQKLDHDEGLQGPAAHVAVSSGGISHMGGNGGAPLDMAVEWVPNEERTVCYVCNKKFQLVRRPKHHCRSCGEVICSECTAYTQLNVGRRGSAPAAAGVHSTADTKDAASWTTKTSRKRRTRKRDSDASTNAYVTMGKVCLRCMDLKTIMHNNSTNWHNYRRGSTDDTDVDTDITVMHGWQAEFTPKFEELRTLTPERDSQRGVGTDGASSSKGDDKQSSSENSSGEKELLITGPHRESSLTSSEVRAIIEQHGDDEDEMKRENRIDDDDMKPAAVAVDHGGYGGGAEDDDDGDFVLPEELEYRPVVVAPAATPDHLLLADHHHLSPLSSTEAVSVVDDPQATSTMLMHKKLSHNRMLWSPSNSPTNSATLSSASPSWSRMHSQADGRLSITDVRSAIADQTKILDEIKRELVADVP</sequence>
<proteinExistence type="predicted"/>
<dbReference type="Gene3D" id="3.30.530.20">
    <property type="match status" value="1"/>
</dbReference>
<keyword evidence="2 4" id="KW-0863">Zinc-finger</keyword>
<evidence type="ECO:0000256" key="5">
    <source>
        <dbReference type="SAM" id="MobiDB-lite"/>
    </source>
</evidence>
<dbReference type="GO" id="GO:0008270">
    <property type="term" value="F:zinc ion binding"/>
    <property type="evidence" value="ECO:0007669"/>
    <property type="project" value="UniProtKB-KW"/>
</dbReference>
<dbReference type="AlphaFoldDB" id="K3WAI8"/>
<reference evidence="7" key="3">
    <citation type="submission" date="2015-02" db="UniProtKB">
        <authorList>
            <consortium name="EnsemblProtists"/>
        </authorList>
    </citation>
    <scope>IDENTIFICATION</scope>
    <source>
        <strain evidence="7">DAOM BR144</strain>
    </source>
</reference>
<keyword evidence="3" id="KW-0862">Zinc</keyword>
<dbReference type="InParanoid" id="K3WAI8"/>
<evidence type="ECO:0000313" key="8">
    <source>
        <dbReference type="Proteomes" id="UP000019132"/>
    </source>
</evidence>
<evidence type="ECO:0000256" key="3">
    <source>
        <dbReference type="ARBA" id="ARBA00022833"/>
    </source>
</evidence>
<feature type="region of interest" description="Disordered" evidence="5">
    <location>
        <begin position="656"/>
        <end position="677"/>
    </location>
</feature>
<dbReference type="SUPFAM" id="SSF57903">
    <property type="entry name" value="FYVE/PHD zinc finger"/>
    <property type="match status" value="1"/>
</dbReference>
<feature type="domain" description="FYVE-type" evidence="6">
    <location>
        <begin position="341"/>
        <end position="444"/>
    </location>
</feature>
<evidence type="ECO:0000313" key="7">
    <source>
        <dbReference type="EnsemblProtists" id="PYU1_T001979"/>
    </source>
</evidence>
<dbReference type="PROSITE" id="PS50178">
    <property type="entry name" value="ZF_FYVE"/>
    <property type="match status" value="1"/>
</dbReference>
<reference evidence="8" key="2">
    <citation type="submission" date="2010-04" db="EMBL/GenBank/DDBJ databases">
        <authorList>
            <person name="Buell R."/>
            <person name="Hamilton J."/>
            <person name="Hostetler J."/>
        </authorList>
    </citation>
    <scope>NUCLEOTIDE SEQUENCE [LARGE SCALE GENOMIC DNA]</scope>
    <source>
        <strain evidence="8">DAOM:BR144</strain>
    </source>
</reference>
<dbReference type="PANTHER" id="PTHR13510:SF44">
    <property type="entry name" value="RABENOSYN-5"/>
    <property type="match status" value="1"/>
</dbReference>
<accession>K3WAI8</accession>
<feature type="region of interest" description="Disordered" evidence="5">
    <location>
        <begin position="489"/>
        <end position="541"/>
    </location>
</feature>
<dbReference type="VEuPathDB" id="FungiDB:PYU1_G001977"/>